<dbReference type="Pfam" id="PF02470">
    <property type="entry name" value="MlaD"/>
    <property type="match status" value="1"/>
</dbReference>
<evidence type="ECO:0000313" key="2">
    <source>
        <dbReference type="EMBL" id="AGW12636.1"/>
    </source>
</evidence>
<reference evidence="3" key="2">
    <citation type="submission" date="2013-07" db="EMBL/GenBank/DDBJ databases">
        <authorList>
            <person name="Morais-Silva F.O."/>
            <person name="Rezende A.M."/>
            <person name="Pimentel C."/>
            <person name="Resende D.M."/>
            <person name="Santos C.I."/>
            <person name="Clemente C."/>
            <person name="de Oliveira L.M."/>
            <person name="da Silva S.M."/>
            <person name="Costa D.A."/>
            <person name="Varela-Raposo A."/>
            <person name="Horacio E.C.A."/>
            <person name="Matos M."/>
            <person name="Flores O."/>
            <person name="Ruiz J.C."/>
            <person name="Rodrigues-Pousada C."/>
        </authorList>
    </citation>
    <scope>NUCLEOTIDE SEQUENCE [LARGE SCALE GENOMIC DNA]</scope>
    <source>
        <strain evidence="3">ATCC 19364 / DSM 1382 / NCIMB 9332 / VKM B-1759</strain>
    </source>
</reference>
<evidence type="ECO:0000313" key="3">
    <source>
        <dbReference type="Proteomes" id="UP000016587"/>
    </source>
</evidence>
<dbReference type="EMBL" id="CP006585">
    <property type="protein sequence ID" value="AGW12636.1"/>
    <property type="molecule type" value="Genomic_DNA"/>
</dbReference>
<dbReference type="RefSeq" id="WP_021759320.1">
    <property type="nucleotide sequence ID" value="NC_022444.1"/>
</dbReference>
<feature type="domain" description="Mce/MlaD" evidence="1">
    <location>
        <begin position="37"/>
        <end position="140"/>
    </location>
</feature>
<dbReference type="OrthoDB" id="9806984at2"/>
<proteinExistence type="predicted"/>
<dbReference type="InterPro" id="IPR052336">
    <property type="entry name" value="MlaD_Phospholipid_Transporter"/>
</dbReference>
<dbReference type="PANTHER" id="PTHR33371">
    <property type="entry name" value="INTERMEMBRANE PHOSPHOLIPID TRANSPORT SYSTEM BINDING PROTEIN MLAD-RELATED"/>
    <property type="match status" value="1"/>
</dbReference>
<dbReference type="SUPFAM" id="SSF47162">
    <property type="entry name" value="Apolipoprotein"/>
    <property type="match status" value="1"/>
</dbReference>
<dbReference type="eggNOG" id="COG1463">
    <property type="taxonomic scope" value="Bacteria"/>
</dbReference>
<dbReference type="HOGENOM" id="CLU_013850_2_1_7"/>
<dbReference type="InterPro" id="IPR003399">
    <property type="entry name" value="Mce/MlaD"/>
</dbReference>
<protein>
    <recommendedName>
        <fullName evidence="1">Mce/MlaD domain-containing protein</fullName>
    </recommendedName>
</protein>
<gene>
    <name evidence="2" type="ORF">DGI_0734</name>
</gene>
<dbReference type="AlphaFoldDB" id="T2G944"/>
<sequence>MSGKAGKTLIGVFVLSALALLVASILLFGSGKLFSKTRNYIMYFDRSVAGLSVGSAVTFRGVKIGSVKDIRLELDPSTLDFSIPVLVEIMPEQIGIKQLATDNIPDMQYDEALSRLIDKGLRAVLQQQSFVTGQLTITLDYQPEKPAIFRGDGAVAEIPTVPSTIEEIANTLEKLPLNELVHHVTGAVKGIQEFFQSPRLKELPTDAADMLEEARSLMQDLRAVVGPVSDQVNATLKSYDDLARRMDGHVDPLAGSMTQTMDAYRQLAAEASKSLRPLEGALTQAHDSLAQMEQVIDPRSPTMGDLRRALQDMAAMAKSVKQLADYLERNPEALLRGKR</sequence>
<dbReference type="KEGG" id="dgg:DGI_0734"/>
<accession>T2G944</accession>
<dbReference type="Proteomes" id="UP000016587">
    <property type="component" value="Chromosome"/>
</dbReference>
<reference evidence="2 3" key="1">
    <citation type="journal article" date="2013" name="J. Bacteriol.">
        <title>Roles of HynAB and Ech, the only two hydrogenases found in the model sulfate reducer Desulfovibrio gigas.</title>
        <authorList>
            <person name="Morais-Silva F.O."/>
            <person name="Santos C.I."/>
            <person name="Rodrigues R."/>
            <person name="Pereira I.A."/>
            <person name="Rodrigues-Pousada C."/>
        </authorList>
    </citation>
    <scope>NUCLEOTIDE SEQUENCE [LARGE SCALE GENOMIC DNA]</scope>
    <source>
        <strain evidence="3">ATCC 19364 / DSM 1382 / NCIMB 9332 / VKM B-1759</strain>
    </source>
</reference>
<organism evidence="2 3">
    <name type="scientific">Megalodesulfovibrio gigas (strain ATCC 19364 / DSM 1382 / NCIMB 9332 / VKM B-1759)</name>
    <name type="common">Desulfovibrio gigas</name>
    <dbReference type="NCBI Taxonomy" id="1121448"/>
    <lineage>
        <taxon>Bacteria</taxon>
        <taxon>Pseudomonadati</taxon>
        <taxon>Thermodesulfobacteriota</taxon>
        <taxon>Desulfovibrionia</taxon>
        <taxon>Desulfovibrionales</taxon>
        <taxon>Desulfovibrionaceae</taxon>
        <taxon>Megalodesulfovibrio</taxon>
    </lineage>
</organism>
<dbReference type="PANTHER" id="PTHR33371:SF4">
    <property type="entry name" value="INTERMEMBRANE PHOSPHOLIPID TRANSPORT SYSTEM BINDING PROTEIN MLAD"/>
    <property type="match status" value="1"/>
</dbReference>
<name>T2G944_MEGG1</name>
<dbReference type="STRING" id="1121448.DGI_0734"/>
<evidence type="ECO:0000259" key="1">
    <source>
        <dbReference type="Pfam" id="PF02470"/>
    </source>
</evidence>
<dbReference type="PATRIC" id="fig|1121448.10.peg.740"/>
<keyword evidence="3" id="KW-1185">Reference proteome</keyword>